<dbReference type="InterPro" id="IPR023828">
    <property type="entry name" value="Peptidase_S8_Ser-AS"/>
</dbReference>
<comment type="similarity">
    <text evidence="1 6 7">Belongs to the peptidase S8 family.</text>
</comment>
<protein>
    <submittedName>
        <fullName evidence="10">Subtilisin-like protease PR1I</fullName>
    </submittedName>
</protein>
<dbReference type="RefSeq" id="XP_018148010.1">
    <property type="nucleotide sequence ID" value="XM_018280110.1"/>
</dbReference>
<dbReference type="Pfam" id="PF00082">
    <property type="entry name" value="Peptidase_S8"/>
    <property type="match status" value="1"/>
</dbReference>
<accession>A0A179G2G7</accession>
<evidence type="ECO:0000256" key="5">
    <source>
        <dbReference type="ARBA" id="ARBA00022825"/>
    </source>
</evidence>
<dbReference type="Gene3D" id="3.40.50.200">
    <property type="entry name" value="Peptidase S8/S53 domain"/>
    <property type="match status" value="1"/>
</dbReference>
<dbReference type="InterPro" id="IPR050131">
    <property type="entry name" value="Peptidase_S8_subtilisin-like"/>
</dbReference>
<dbReference type="Gene3D" id="3.30.70.80">
    <property type="entry name" value="Peptidase S8 propeptide/proteinase inhibitor I9"/>
    <property type="match status" value="1"/>
</dbReference>
<gene>
    <name evidence="10" type="ORF">VFPPC_00003</name>
</gene>
<sequence length="387" mass="40256">MYFSLLLLLPSAAAAPASQGTKLAPLITPPGNVIANRYIVKFKESAATSSVSTTLLNLNAKADAVYTNIFNGFSGTLSATALEQLRNHVEVDYIEQDSAVTIHAFIEQPDAPWGISRISHQQGGNSTYVYDESAGSGTCTYVIDTGVDGSHPDFEGRAFQIKSFIEGQDGDGDGHGTHCAGTIGSKTYGIAKQTTIYGIKVLDNEGSGTISGVIAGMDFAMADSQTRSCPKGIVANMSLGGRYSLTLNRAAARLVEAGIFLGVAAGNSNSDASYYSPASEPTVCTVGATQIDDSFASYSNYGSVVDILAPGTNILSTWIGGRTNIISGTSMATPHVVGLAAYLASLEGFPGSQALCERIRTISTQGAITKLPPKTTNFLAFNGNPSA</sequence>
<comment type="caution">
    <text evidence="10">The sequence shown here is derived from an EMBL/GenBank/DDBJ whole genome shotgun (WGS) entry which is preliminary data.</text>
</comment>
<dbReference type="PRINTS" id="PR00723">
    <property type="entry name" value="SUBTILISIN"/>
</dbReference>
<evidence type="ECO:0000256" key="7">
    <source>
        <dbReference type="RuleBase" id="RU003355"/>
    </source>
</evidence>
<dbReference type="SUPFAM" id="SSF54897">
    <property type="entry name" value="Protease propeptides/inhibitors"/>
    <property type="match status" value="1"/>
</dbReference>
<dbReference type="Pfam" id="PF05922">
    <property type="entry name" value="Inhibitor_I9"/>
    <property type="match status" value="1"/>
</dbReference>
<dbReference type="InterPro" id="IPR022398">
    <property type="entry name" value="Peptidase_S8_His-AS"/>
</dbReference>
<dbReference type="InterPro" id="IPR036852">
    <property type="entry name" value="Peptidase_S8/S53_dom_sf"/>
</dbReference>
<dbReference type="GO" id="GO:0004252">
    <property type="term" value="F:serine-type endopeptidase activity"/>
    <property type="evidence" value="ECO:0007669"/>
    <property type="project" value="UniProtKB-UniRule"/>
</dbReference>
<keyword evidence="4 6" id="KW-0378">Hydrolase</keyword>
<evidence type="ECO:0000256" key="1">
    <source>
        <dbReference type="ARBA" id="ARBA00011073"/>
    </source>
</evidence>
<keyword evidence="5 6" id="KW-0720">Serine protease</keyword>
<evidence type="ECO:0000313" key="10">
    <source>
        <dbReference type="EMBL" id="OAQ71927.1"/>
    </source>
</evidence>
<dbReference type="SUPFAM" id="SSF52743">
    <property type="entry name" value="Subtilisin-like"/>
    <property type="match status" value="1"/>
</dbReference>
<organism evidence="10 11">
    <name type="scientific">Pochonia chlamydosporia 170</name>
    <dbReference type="NCBI Taxonomy" id="1380566"/>
    <lineage>
        <taxon>Eukaryota</taxon>
        <taxon>Fungi</taxon>
        <taxon>Dikarya</taxon>
        <taxon>Ascomycota</taxon>
        <taxon>Pezizomycotina</taxon>
        <taxon>Sordariomycetes</taxon>
        <taxon>Hypocreomycetidae</taxon>
        <taxon>Hypocreales</taxon>
        <taxon>Clavicipitaceae</taxon>
        <taxon>Pochonia</taxon>
    </lineage>
</organism>
<feature type="active site" description="Charge relay system" evidence="6">
    <location>
        <position position="144"/>
    </location>
</feature>
<dbReference type="GO" id="GO:0005576">
    <property type="term" value="C:extracellular region"/>
    <property type="evidence" value="ECO:0007669"/>
    <property type="project" value="UniProtKB-ARBA"/>
</dbReference>
<dbReference type="InterPro" id="IPR010259">
    <property type="entry name" value="S8pro/Inhibitor_I9"/>
</dbReference>
<evidence type="ECO:0000259" key="8">
    <source>
        <dbReference type="Pfam" id="PF00082"/>
    </source>
</evidence>
<dbReference type="AlphaFoldDB" id="A0A179G2G7"/>
<dbReference type="PROSITE" id="PS00137">
    <property type="entry name" value="SUBTILASE_HIS"/>
    <property type="match status" value="1"/>
</dbReference>
<evidence type="ECO:0000313" key="11">
    <source>
        <dbReference type="Proteomes" id="UP000078397"/>
    </source>
</evidence>
<dbReference type="PANTHER" id="PTHR43806:SF58">
    <property type="entry name" value="ALKALINE PROTEASE 1-RELATED"/>
    <property type="match status" value="1"/>
</dbReference>
<dbReference type="CDD" id="cd04077">
    <property type="entry name" value="Peptidases_S8_PCSK9_ProteinaseK_like"/>
    <property type="match status" value="1"/>
</dbReference>
<evidence type="ECO:0000256" key="3">
    <source>
        <dbReference type="ARBA" id="ARBA00022729"/>
    </source>
</evidence>
<evidence type="ECO:0000256" key="4">
    <source>
        <dbReference type="ARBA" id="ARBA00022801"/>
    </source>
</evidence>
<dbReference type="EMBL" id="LSBJ02000001">
    <property type="protein sequence ID" value="OAQ71927.1"/>
    <property type="molecule type" value="Genomic_DNA"/>
</dbReference>
<dbReference type="InterPro" id="IPR000209">
    <property type="entry name" value="Peptidase_S8/S53_dom"/>
</dbReference>
<feature type="active site" description="Charge relay system" evidence="6">
    <location>
        <position position="330"/>
    </location>
</feature>
<dbReference type="FunFam" id="3.40.50.200:FF:000014">
    <property type="entry name" value="Proteinase K"/>
    <property type="match status" value="1"/>
</dbReference>
<feature type="domain" description="Inhibitor I9" evidence="9">
    <location>
        <begin position="37"/>
        <end position="103"/>
    </location>
</feature>
<name>A0A179G2G7_METCM</name>
<dbReference type="InterPro" id="IPR034193">
    <property type="entry name" value="PCSK9_ProteinaseK-like"/>
</dbReference>
<dbReference type="PROSITE" id="PS51892">
    <property type="entry name" value="SUBTILASE"/>
    <property type="match status" value="1"/>
</dbReference>
<dbReference type="InterPro" id="IPR037045">
    <property type="entry name" value="S8pro/Inhibitor_I9_sf"/>
</dbReference>
<dbReference type="PANTHER" id="PTHR43806">
    <property type="entry name" value="PEPTIDASE S8"/>
    <property type="match status" value="1"/>
</dbReference>
<dbReference type="KEGG" id="pchm:VFPPC_00003"/>
<evidence type="ECO:0000259" key="9">
    <source>
        <dbReference type="Pfam" id="PF05922"/>
    </source>
</evidence>
<keyword evidence="3" id="KW-0732">Signal</keyword>
<dbReference type="Proteomes" id="UP000078397">
    <property type="component" value="Unassembled WGS sequence"/>
</dbReference>
<keyword evidence="2 6" id="KW-0645">Protease</keyword>
<dbReference type="PROSITE" id="PS00138">
    <property type="entry name" value="SUBTILASE_SER"/>
    <property type="match status" value="1"/>
</dbReference>
<keyword evidence="11" id="KW-1185">Reference proteome</keyword>
<feature type="domain" description="Peptidase S8/S53" evidence="8">
    <location>
        <begin position="137"/>
        <end position="345"/>
    </location>
</feature>
<dbReference type="OrthoDB" id="206201at2759"/>
<dbReference type="STRING" id="1380566.A0A179G2G7"/>
<reference evidence="10 11" key="1">
    <citation type="journal article" date="2016" name="PLoS Pathog.">
        <title>Biosynthesis of antibiotic leucinostatins in bio-control fungus Purpureocillium lilacinum and their inhibition on phytophthora revealed by genome mining.</title>
        <authorList>
            <person name="Wang G."/>
            <person name="Liu Z."/>
            <person name="Lin R."/>
            <person name="Li E."/>
            <person name="Mao Z."/>
            <person name="Ling J."/>
            <person name="Yang Y."/>
            <person name="Yin W.B."/>
            <person name="Xie B."/>
        </authorList>
    </citation>
    <scope>NUCLEOTIDE SEQUENCE [LARGE SCALE GENOMIC DNA]</scope>
    <source>
        <strain evidence="10">170</strain>
    </source>
</reference>
<dbReference type="GeneID" id="28844104"/>
<evidence type="ECO:0000256" key="6">
    <source>
        <dbReference type="PROSITE-ProRule" id="PRU01240"/>
    </source>
</evidence>
<proteinExistence type="inferred from homology"/>
<feature type="active site" description="Charge relay system" evidence="6">
    <location>
        <position position="175"/>
    </location>
</feature>
<dbReference type="InterPro" id="IPR015500">
    <property type="entry name" value="Peptidase_S8_subtilisin-rel"/>
</dbReference>
<evidence type="ECO:0000256" key="2">
    <source>
        <dbReference type="ARBA" id="ARBA00022670"/>
    </source>
</evidence>
<dbReference type="GO" id="GO:0006508">
    <property type="term" value="P:proteolysis"/>
    <property type="evidence" value="ECO:0007669"/>
    <property type="project" value="UniProtKB-KW"/>
</dbReference>
<dbReference type="InterPro" id="IPR023827">
    <property type="entry name" value="Peptidase_S8_Asp-AS"/>
</dbReference>
<dbReference type="PROSITE" id="PS00136">
    <property type="entry name" value="SUBTILASE_ASP"/>
    <property type="match status" value="1"/>
</dbReference>